<feature type="binding site" evidence="13">
    <location>
        <position position="52"/>
    </location>
    <ligand>
        <name>Ca(2+)</name>
        <dbReference type="ChEBI" id="CHEBI:29108"/>
    </ligand>
</feature>
<evidence type="ECO:0000313" key="17">
    <source>
        <dbReference type="Proteomes" id="UP001152803"/>
    </source>
</evidence>
<dbReference type="PANTHER" id="PTHR46139">
    <property type="entry name" value="ALKALINE CERAMIDASE"/>
    <property type="match status" value="1"/>
</dbReference>
<evidence type="ECO:0000256" key="11">
    <source>
        <dbReference type="ARBA" id="ARBA00048323"/>
    </source>
</evidence>
<proteinExistence type="inferred from homology"/>
<evidence type="ECO:0000256" key="3">
    <source>
        <dbReference type="ARBA" id="ARBA00004991"/>
    </source>
</evidence>
<comment type="catalytic activity">
    <reaction evidence="11">
        <text>an N-acylsphing-4-enine + H2O = sphing-4-enine + a fatty acid</text>
        <dbReference type="Rhea" id="RHEA:20856"/>
        <dbReference type="ChEBI" id="CHEBI:15377"/>
        <dbReference type="ChEBI" id="CHEBI:28868"/>
        <dbReference type="ChEBI" id="CHEBI:52639"/>
        <dbReference type="ChEBI" id="CHEBI:57756"/>
        <dbReference type="EC" id="3.5.1.23"/>
    </reaction>
    <physiologicalReaction direction="left-to-right" evidence="11">
        <dbReference type="Rhea" id="RHEA:20857"/>
    </physiologicalReaction>
</comment>
<comment type="pathway">
    <text evidence="3">Sphingolipid metabolism.</text>
</comment>
<feature type="binding site" evidence="13">
    <location>
        <position position="51"/>
    </location>
    <ligand>
        <name>Ca(2+)</name>
        <dbReference type="ChEBI" id="CHEBI:29108"/>
    </ligand>
</feature>
<name>A0A9Q1DL80_CONCO</name>
<keyword evidence="15" id="KW-0443">Lipid metabolism</keyword>
<accession>A0A9Q1DL80</accession>
<feature type="binding site" evidence="13">
    <location>
        <position position="65"/>
    </location>
    <ligand>
        <name>Ca(2+)</name>
        <dbReference type="ChEBI" id="CHEBI:29108"/>
    </ligand>
</feature>
<dbReference type="GO" id="GO:0016020">
    <property type="term" value="C:membrane"/>
    <property type="evidence" value="ECO:0007669"/>
    <property type="project" value="UniProtKB-SubCell"/>
</dbReference>
<feature type="transmembrane region" description="Helical" evidence="15">
    <location>
        <begin position="180"/>
        <end position="197"/>
    </location>
</feature>
<feature type="transmembrane region" description="Helical" evidence="15">
    <location>
        <begin position="66"/>
        <end position="86"/>
    </location>
</feature>
<evidence type="ECO:0000256" key="5">
    <source>
        <dbReference type="ARBA" id="ARBA00022692"/>
    </source>
</evidence>
<evidence type="ECO:0000256" key="12">
    <source>
        <dbReference type="ARBA" id="ARBA00049511"/>
    </source>
</evidence>
<dbReference type="Pfam" id="PF05875">
    <property type="entry name" value="Ceramidase"/>
    <property type="match status" value="1"/>
</dbReference>
<keyword evidence="7" id="KW-0746">Sphingolipid metabolism</keyword>
<keyword evidence="5 15" id="KW-0812">Transmembrane</keyword>
<organism evidence="16 17">
    <name type="scientific">Conger conger</name>
    <name type="common">Conger eel</name>
    <name type="synonym">Muraena conger</name>
    <dbReference type="NCBI Taxonomy" id="82655"/>
    <lineage>
        <taxon>Eukaryota</taxon>
        <taxon>Metazoa</taxon>
        <taxon>Chordata</taxon>
        <taxon>Craniata</taxon>
        <taxon>Vertebrata</taxon>
        <taxon>Euteleostomi</taxon>
        <taxon>Actinopterygii</taxon>
        <taxon>Neopterygii</taxon>
        <taxon>Teleostei</taxon>
        <taxon>Anguilliformes</taxon>
        <taxon>Congridae</taxon>
        <taxon>Conger</taxon>
    </lineage>
</organism>
<feature type="binding site" evidence="14">
    <location>
        <position position="115"/>
    </location>
    <ligand>
        <name>Zn(2+)</name>
        <dbReference type="ChEBI" id="CHEBI:29105"/>
        <note>catalytic</note>
    </ligand>
</feature>
<comment type="catalytic activity">
    <reaction evidence="12">
        <text>an N-acylsphinganine + H2O = sphinganine + a fatty acid</text>
        <dbReference type="Rhea" id="RHEA:33551"/>
        <dbReference type="ChEBI" id="CHEBI:15377"/>
        <dbReference type="ChEBI" id="CHEBI:28868"/>
        <dbReference type="ChEBI" id="CHEBI:31488"/>
        <dbReference type="ChEBI" id="CHEBI:57817"/>
    </reaction>
    <physiologicalReaction direction="left-to-right" evidence="12">
        <dbReference type="Rhea" id="RHEA:33552"/>
    </physiologicalReaction>
</comment>
<evidence type="ECO:0000256" key="2">
    <source>
        <dbReference type="ARBA" id="ARBA00004760"/>
    </source>
</evidence>
<dbReference type="GO" id="GO:0046514">
    <property type="term" value="P:ceramide catabolic process"/>
    <property type="evidence" value="ECO:0007669"/>
    <property type="project" value="TreeGrafter"/>
</dbReference>
<evidence type="ECO:0000256" key="4">
    <source>
        <dbReference type="ARBA" id="ARBA00009780"/>
    </source>
</evidence>
<dbReference type="GO" id="GO:0046872">
    <property type="term" value="F:metal ion binding"/>
    <property type="evidence" value="ECO:0007669"/>
    <property type="project" value="UniProtKB-KW"/>
</dbReference>
<gene>
    <name evidence="16" type="ORF">COCON_G00092470</name>
</gene>
<keyword evidence="8 15" id="KW-1133">Transmembrane helix</keyword>
<feature type="transmembrane region" description="Helical" evidence="15">
    <location>
        <begin position="95"/>
        <end position="116"/>
    </location>
</feature>
<dbReference type="InterPro" id="IPR008901">
    <property type="entry name" value="ACER"/>
</dbReference>
<feature type="transmembrane region" description="Helical" evidence="15">
    <location>
        <begin position="209"/>
        <end position="225"/>
    </location>
</feature>
<feature type="binding site" evidence="14">
    <location>
        <position position="243"/>
    </location>
    <ligand>
        <name>Zn(2+)</name>
        <dbReference type="ChEBI" id="CHEBI:29105"/>
        <note>catalytic</note>
    </ligand>
</feature>
<keyword evidence="9 15" id="KW-0472">Membrane</keyword>
<dbReference type="GO" id="GO:0005783">
    <property type="term" value="C:endoplasmic reticulum"/>
    <property type="evidence" value="ECO:0007669"/>
    <property type="project" value="TreeGrafter"/>
</dbReference>
<keyword evidence="14" id="KW-0862">Zinc</keyword>
<evidence type="ECO:0000256" key="6">
    <source>
        <dbReference type="ARBA" id="ARBA00022801"/>
    </source>
</evidence>
<keyword evidence="17" id="KW-1185">Reference proteome</keyword>
<comment type="subcellular location">
    <subcellularLocation>
        <location evidence="1">Membrane</location>
        <topology evidence="1">Multi-pass membrane protein</topology>
    </subcellularLocation>
</comment>
<keyword evidence="13" id="KW-0479">Metal-binding</keyword>
<feature type="transmembrane region" description="Helical" evidence="15">
    <location>
        <begin position="245"/>
        <end position="264"/>
    </location>
</feature>
<evidence type="ECO:0000256" key="7">
    <source>
        <dbReference type="ARBA" id="ARBA00022919"/>
    </source>
</evidence>
<comment type="pathway">
    <text evidence="2">Lipid metabolism; sphingolipid metabolism.</text>
</comment>
<feature type="binding site" evidence="14">
    <location>
        <position position="247"/>
    </location>
    <ligand>
        <name>Zn(2+)</name>
        <dbReference type="ChEBI" id="CHEBI:29105"/>
        <note>catalytic</note>
    </ligand>
</feature>
<comment type="function">
    <text evidence="15">Hydrolyzes the sphingolipid ceramide into sphingosine and free fatty acid.</text>
</comment>
<evidence type="ECO:0000313" key="16">
    <source>
        <dbReference type="EMBL" id="KAJ8274622.1"/>
    </source>
</evidence>
<evidence type="ECO:0000256" key="1">
    <source>
        <dbReference type="ARBA" id="ARBA00004141"/>
    </source>
</evidence>
<reference evidence="16" key="1">
    <citation type="journal article" date="2023" name="Science">
        <title>Genome structures resolve the early diversification of teleost fishes.</title>
        <authorList>
            <person name="Parey E."/>
            <person name="Louis A."/>
            <person name="Montfort J."/>
            <person name="Bouchez O."/>
            <person name="Roques C."/>
            <person name="Iampietro C."/>
            <person name="Lluch J."/>
            <person name="Castinel A."/>
            <person name="Donnadieu C."/>
            <person name="Desvignes T."/>
            <person name="Floi Bucao C."/>
            <person name="Jouanno E."/>
            <person name="Wen M."/>
            <person name="Mejri S."/>
            <person name="Dirks R."/>
            <person name="Jansen H."/>
            <person name="Henkel C."/>
            <person name="Chen W.J."/>
            <person name="Zahm M."/>
            <person name="Cabau C."/>
            <person name="Klopp C."/>
            <person name="Thompson A.W."/>
            <person name="Robinson-Rechavi M."/>
            <person name="Braasch I."/>
            <person name="Lecointre G."/>
            <person name="Bobe J."/>
            <person name="Postlethwait J.H."/>
            <person name="Berthelot C."/>
            <person name="Roest Crollius H."/>
            <person name="Guiguen Y."/>
        </authorList>
    </citation>
    <scope>NUCLEOTIDE SEQUENCE</scope>
    <source>
        <strain evidence="16">Concon-B</strain>
    </source>
</reference>
<comment type="cofactor">
    <cofactor evidence="14">
        <name>Zn(2+)</name>
        <dbReference type="ChEBI" id="CHEBI:29105"/>
    </cofactor>
</comment>
<dbReference type="Proteomes" id="UP001152803">
    <property type="component" value="Unassembled WGS sequence"/>
</dbReference>
<comment type="caution">
    <text evidence="16">The sequence shown here is derived from an EMBL/GenBank/DDBJ whole genome shotgun (WGS) entry which is preliminary data.</text>
</comment>
<evidence type="ECO:0000256" key="9">
    <source>
        <dbReference type="ARBA" id="ARBA00023136"/>
    </source>
</evidence>
<feature type="binding site" evidence="13">
    <location>
        <position position="54"/>
    </location>
    <ligand>
        <name>Ca(2+)</name>
        <dbReference type="ChEBI" id="CHEBI:29108"/>
    </ligand>
</feature>
<feature type="binding site" evidence="13">
    <location>
        <position position="56"/>
    </location>
    <ligand>
        <name>Ca(2+)</name>
        <dbReference type="ChEBI" id="CHEBI:29108"/>
    </ligand>
</feature>
<dbReference type="OrthoDB" id="187171at2759"/>
<dbReference type="EMBL" id="JAFJMO010000006">
    <property type="protein sequence ID" value="KAJ8274622.1"/>
    <property type="molecule type" value="Genomic_DNA"/>
</dbReference>
<evidence type="ECO:0000256" key="14">
    <source>
        <dbReference type="PIRSR" id="PIRSR608901-2"/>
    </source>
</evidence>
<sequence>MLVLFLYSPGYCFNHKVIRTTSFYKWLDLGTSRVQDTVMAGMFSYESSEVDWCEDNYRHSETVVEYFNTMSNIIFFVVAPIMLYLLHPYARERNLAVHLVWIMMIFVGLFSMYFHMTLSLMGQMLDELSILWVIAIGYSLWFPRRHFPFFVKDRSSFSWMVLGVTVITTVSSFVKPVANAYALNCFAIHVVYSLIIEMRSCTNTKALRLVRQAIGLWVLAIACWISDRFGCSFWQKINFCYLHGFWHILIVIATAYGTSLLSYLDAHYEIPYSQPALQYWPCDNWDLGLPYVVLKGPNKAQKCY</sequence>
<dbReference type="GO" id="GO:0046512">
    <property type="term" value="P:sphingosine biosynthetic process"/>
    <property type="evidence" value="ECO:0007669"/>
    <property type="project" value="TreeGrafter"/>
</dbReference>
<dbReference type="AlphaFoldDB" id="A0A9Q1DL80"/>
<feature type="transmembrane region" description="Helical" evidence="15">
    <location>
        <begin position="156"/>
        <end position="174"/>
    </location>
</feature>
<dbReference type="GO" id="GO:0017040">
    <property type="term" value="F:N-acylsphingosine amidohydrolase activity"/>
    <property type="evidence" value="ECO:0007669"/>
    <property type="project" value="UniProtKB-EC"/>
</dbReference>
<dbReference type="PANTHER" id="PTHR46139:SF2">
    <property type="entry name" value="ALKALINE CERAMIDASE 1"/>
    <property type="match status" value="1"/>
</dbReference>
<dbReference type="EC" id="3.5.1.-" evidence="15"/>
<evidence type="ECO:0000256" key="8">
    <source>
        <dbReference type="ARBA" id="ARBA00022989"/>
    </source>
</evidence>
<feature type="transmembrane region" description="Helical" evidence="15">
    <location>
        <begin position="128"/>
        <end position="144"/>
    </location>
</feature>
<evidence type="ECO:0000256" key="15">
    <source>
        <dbReference type="RuleBase" id="RU364079"/>
    </source>
</evidence>
<protein>
    <recommendedName>
        <fullName evidence="15">Alkaline ceramidase</fullName>
        <ecNumber evidence="15">3.5.1.-</ecNumber>
    </recommendedName>
</protein>
<keyword evidence="6 15" id="KW-0378">Hydrolase</keyword>
<evidence type="ECO:0000256" key="13">
    <source>
        <dbReference type="PIRSR" id="PIRSR608901-1"/>
    </source>
</evidence>
<keyword evidence="13" id="KW-0106">Calcium</keyword>
<comment type="similarity">
    <text evidence="4 15">Belongs to the alkaline ceramidase family.</text>
</comment>
<comment type="catalytic activity">
    <reaction evidence="10">
        <text>N-(9Z-octadecenoyl)-sphing-4-enine + H2O = sphing-4-enine + (9Z)-octadecenoate</text>
        <dbReference type="Rhea" id="RHEA:41299"/>
        <dbReference type="ChEBI" id="CHEBI:15377"/>
        <dbReference type="ChEBI" id="CHEBI:30823"/>
        <dbReference type="ChEBI" id="CHEBI:57756"/>
        <dbReference type="ChEBI" id="CHEBI:77996"/>
    </reaction>
    <physiologicalReaction direction="left-to-right" evidence="10">
        <dbReference type="Rhea" id="RHEA:41300"/>
    </physiologicalReaction>
</comment>
<evidence type="ECO:0000256" key="10">
    <source>
        <dbReference type="ARBA" id="ARBA00047401"/>
    </source>
</evidence>